<dbReference type="AlphaFoldDB" id="A0A9Q2ZK18"/>
<dbReference type="PROSITE" id="PS51257">
    <property type="entry name" value="PROKAR_LIPOPROTEIN"/>
    <property type="match status" value="1"/>
</dbReference>
<dbReference type="GO" id="GO:0055052">
    <property type="term" value="C:ATP-binding cassette (ABC) transporter complex, substrate-binding subunit-containing"/>
    <property type="evidence" value="ECO:0007669"/>
    <property type="project" value="TreeGrafter"/>
</dbReference>
<feature type="chain" id="PRO_5040409694" evidence="4">
    <location>
        <begin position="33"/>
        <end position="415"/>
    </location>
</feature>
<comment type="caution">
    <text evidence="5">The sequence shown here is derived from an EMBL/GenBank/DDBJ whole genome shotgun (WGS) entry which is preliminary data.</text>
</comment>
<dbReference type="CDD" id="cd13585">
    <property type="entry name" value="PBP2_TMBP_like"/>
    <property type="match status" value="1"/>
</dbReference>
<protein>
    <submittedName>
        <fullName evidence="5">Sugar ABC transporter substrate-binding protein</fullName>
    </submittedName>
</protein>
<dbReference type="PANTHER" id="PTHR30061:SF50">
    <property type="entry name" value="MALTOSE_MALTODEXTRIN-BINDING PERIPLASMIC PROTEIN"/>
    <property type="match status" value="1"/>
</dbReference>
<proteinExistence type="inferred from homology"/>
<dbReference type="EMBL" id="JAHEWX010000005">
    <property type="protein sequence ID" value="MBT1541281.1"/>
    <property type="molecule type" value="Genomic_DNA"/>
</dbReference>
<feature type="signal peptide" evidence="4">
    <location>
        <begin position="1"/>
        <end position="32"/>
    </location>
</feature>
<keyword evidence="2" id="KW-0813">Transport</keyword>
<evidence type="ECO:0000256" key="1">
    <source>
        <dbReference type="ARBA" id="ARBA00008520"/>
    </source>
</evidence>
<comment type="similarity">
    <text evidence="1">Belongs to the bacterial solute-binding protein 1 family.</text>
</comment>
<dbReference type="Proteomes" id="UP000709437">
    <property type="component" value="Unassembled WGS sequence"/>
</dbReference>
<name>A0A9Q2ZK18_9MICO</name>
<evidence type="ECO:0000256" key="2">
    <source>
        <dbReference type="ARBA" id="ARBA00022448"/>
    </source>
</evidence>
<sequence>METPMQRRRTAGLAAAAAALLVLTGCSAGSNASDGQSKDSLTWAMWIAGKEDKAAWQKVADTVKTDDDVDVSIQGSPFNDYWTKLRTQLSTGTAPCIVSIQSLRAANYTDVLVPIDDMAKQADLDLSEYDQTGLDGMKVDGKLYGLPYDTGPMVMFYNKDIFDKAGVPEPKPGWTVDEFEDAAKQLKAAGTPIWGTSVEDIPLESMILGYNGGRVIGADGTLDASNTKFAEGLDWIGSLVKDGYATQASTDGSTDDNAFVSGDVAMYSDGPWSIISQKAKVQFDLGITTIPSGTDGPSSFAAGSGFGISKQCKYPEQAFKAITTMTNEATLTSLAEQGRAFPARTAAQQAWYDNAGIDGVEDALKTGLENATPLPGNKQSDQLNQLFAQYALQAVNGQTSGKDTMSSIASQLGSQ</sequence>
<reference evidence="5" key="1">
    <citation type="submission" date="2021-05" db="EMBL/GenBank/DDBJ databases">
        <title>Whole genome sequence of Curtobacterium flaccumfaciens pv. flaccumfaciens strain CFBP 3417.</title>
        <authorList>
            <person name="Osdaghi E."/>
            <person name="Taghouti G."/>
            <person name="Portier P."/>
            <person name="Fazliarab A."/>
            <person name="Taghavi S.M."/>
            <person name="Briand M."/>
            <person name="Le-Saux M."/>
            <person name="Jacques M.-A."/>
        </authorList>
    </citation>
    <scope>NUCLEOTIDE SEQUENCE</scope>
    <source>
        <strain evidence="5">CFBP 3417</strain>
    </source>
</reference>
<dbReference type="Gene3D" id="3.40.190.10">
    <property type="entry name" value="Periplasmic binding protein-like II"/>
    <property type="match status" value="1"/>
</dbReference>
<dbReference type="PANTHER" id="PTHR30061">
    <property type="entry name" value="MALTOSE-BINDING PERIPLASMIC PROTEIN"/>
    <property type="match status" value="1"/>
</dbReference>
<evidence type="ECO:0000313" key="6">
    <source>
        <dbReference type="Proteomes" id="UP000709437"/>
    </source>
</evidence>
<dbReference type="GO" id="GO:0015768">
    <property type="term" value="P:maltose transport"/>
    <property type="evidence" value="ECO:0007669"/>
    <property type="project" value="TreeGrafter"/>
</dbReference>
<dbReference type="SUPFAM" id="SSF53850">
    <property type="entry name" value="Periplasmic binding protein-like II"/>
    <property type="match status" value="1"/>
</dbReference>
<evidence type="ECO:0000256" key="4">
    <source>
        <dbReference type="SAM" id="SignalP"/>
    </source>
</evidence>
<accession>A0A9Q2ZK18</accession>
<evidence type="ECO:0000256" key="3">
    <source>
        <dbReference type="ARBA" id="ARBA00022729"/>
    </source>
</evidence>
<dbReference type="GO" id="GO:0042956">
    <property type="term" value="P:maltodextrin transmembrane transport"/>
    <property type="evidence" value="ECO:0007669"/>
    <property type="project" value="TreeGrafter"/>
</dbReference>
<organism evidence="5 6">
    <name type="scientific">Curtobacterium flaccumfaciens pv. flaccumfaciens</name>
    <dbReference type="NCBI Taxonomy" id="138532"/>
    <lineage>
        <taxon>Bacteria</taxon>
        <taxon>Bacillati</taxon>
        <taxon>Actinomycetota</taxon>
        <taxon>Actinomycetes</taxon>
        <taxon>Micrococcales</taxon>
        <taxon>Microbacteriaceae</taxon>
        <taxon>Curtobacterium</taxon>
    </lineage>
</organism>
<evidence type="ECO:0000313" key="5">
    <source>
        <dbReference type="EMBL" id="MBT1541281.1"/>
    </source>
</evidence>
<gene>
    <name evidence="5" type="ORF">KK103_05850</name>
</gene>
<dbReference type="GO" id="GO:1901982">
    <property type="term" value="F:maltose binding"/>
    <property type="evidence" value="ECO:0007669"/>
    <property type="project" value="TreeGrafter"/>
</dbReference>
<keyword evidence="3 4" id="KW-0732">Signal</keyword>
<dbReference type="InterPro" id="IPR006059">
    <property type="entry name" value="SBP"/>
</dbReference>
<dbReference type="Pfam" id="PF13416">
    <property type="entry name" value="SBP_bac_8"/>
    <property type="match status" value="1"/>
</dbReference>